<comment type="caution">
    <text evidence="9">The sequence shown here is derived from an EMBL/GenBank/DDBJ whole genome shotgun (WGS) entry which is preliminary data.</text>
</comment>
<keyword evidence="6" id="KW-0472">Membrane</keyword>
<dbReference type="Gene3D" id="1.10.110.10">
    <property type="entry name" value="Plant lipid-transfer and hydrophobic proteins"/>
    <property type="match status" value="1"/>
</dbReference>
<dbReference type="SMART" id="SM00499">
    <property type="entry name" value="AAI"/>
    <property type="match status" value="1"/>
</dbReference>
<dbReference type="InterPro" id="IPR043325">
    <property type="entry name" value="LTSS"/>
</dbReference>
<dbReference type="AlphaFoldDB" id="A0A9Q0H914"/>
<feature type="chain" id="PRO_5040390596" description="Bifunctional inhibitor/plant lipid transfer protein/seed storage helical domain-containing protein" evidence="7">
    <location>
        <begin position="20"/>
        <end position="188"/>
    </location>
</feature>
<keyword evidence="6" id="KW-1133">Transmembrane helix</keyword>
<sequence length="188" mass="19771">MAAASSSVVLLVLISLAFSYGGSFDPLTSGSSMVDCDSQLLQLAPCGPFVQGFDSSPLQICCDNIDDLYHQQSNCLCLLLNDTAMSAFPINKTLALELPSLCNLQLNYSICPGYVEPPGPRVPDSQVSSGTTSNNSSTAASPGVALPPKTNMGLMFRSTGEKLTIKGTSMLLVATTLLLICLSNLFYS</sequence>
<feature type="transmembrane region" description="Helical" evidence="6">
    <location>
        <begin position="167"/>
        <end position="187"/>
    </location>
</feature>
<evidence type="ECO:0000256" key="3">
    <source>
        <dbReference type="ARBA" id="ARBA00023157"/>
    </source>
</evidence>
<dbReference type="SUPFAM" id="SSF47699">
    <property type="entry name" value="Bifunctional inhibitor/lipid-transfer protein/seed storage 2S albumin"/>
    <property type="match status" value="1"/>
</dbReference>
<proteinExistence type="inferred from homology"/>
<protein>
    <recommendedName>
        <fullName evidence="8">Bifunctional inhibitor/plant lipid transfer protein/seed storage helical domain-containing protein</fullName>
    </recommendedName>
</protein>
<evidence type="ECO:0000256" key="5">
    <source>
        <dbReference type="SAM" id="MobiDB-lite"/>
    </source>
</evidence>
<comment type="similarity">
    <text evidence="1">Belongs to the plant LTP family.</text>
</comment>
<reference evidence="9" key="1">
    <citation type="journal article" date="2023" name="Plant J.">
        <title>The genome of the king protea, Protea cynaroides.</title>
        <authorList>
            <person name="Chang J."/>
            <person name="Duong T.A."/>
            <person name="Schoeman C."/>
            <person name="Ma X."/>
            <person name="Roodt D."/>
            <person name="Barker N."/>
            <person name="Li Z."/>
            <person name="Van de Peer Y."/>
            <person name="Mizrachi E."/>
        </authorList>
    </citation>
    <scope>NUCLEOTIDE SEQUENCE</scope>
    <source>
        <tissue evidence="9">Young leaves</tissue>
    </source>
</reference>
<keyword evidence="4" id="KW-0325">Glycoprotein</keyword>
<evidence type="ECO:0000313" key="9">
    <source>
        <dbReference type="EMBL" id="KAJ4960503.1"/>
    </source>
</evidence>
<evidence type="ECO:0000256" key="1">
    <source>
        <dbReference type="ARBA" id="ARBA00009748"/>
    </source>
</evidence>
<name>A0A9Q0H914_9MAGN</name>
<dbReference type="EMBL" id="JAMYWD010000009">
    <property type="protein sequence ID" value="KAJ4960503.1"/>
    <property type="molecule type" value="Genomic_DNA"/>
</dbReference>
<evidence type="ECO:0000256" key="2">
    <source>
        <dbReference type="ARBA" id="ARBA00022729"/>
    </source>
</evidence>
<accession>A0A9Q0H914</accession>
<evidence type="ECO:0000256" key="7">
    <source>
        <dbReference type="SAM" id="SignalP"/>
    </source>
</evidence>
<dbReference type="OrthoDB" id="664243at2759"/>
<keyword evidence="2 7" id="KW-0732">Signal</keyword>
<dbReference type="CDD" id="cd00010">
    <property type="entry name" value="AAI_LTSS"/>
    <property type="match status" value="1"/>
</dbReference>
<feature type="compositionally biased region" description="Low complexity" evidence="5">
    <location>
        <begin position="128"/>
        <end position="141"/>
    </location>
</feature>
<feature type="signal peptide" evidence="7">
    <location>
        <begin position="1"/>
        <end position="19"/>
    </location>
</feature>
<keyword evidence="10" id="KW-1185">Reference proteome</keyword>
<evidence type="ECO:0000259" key="8">
    <source>
        <dbReference type="SMART" id="SM00499"/>
    </source>
</evidence>
<dbReference type="InterPro" id="IPR016140">
    <property type="entry name" value="Bifunc_inhib/LTP/seed_store"/>
</dbReference>
<evidence type="ECO:0000256" key="6">
    <source>
        <dbReference type="SAM" id="Phobius"/>
    </source>
</evidence>
<dbReference type="Proteomes" id="UP001141806">
    <property type="component" value="Unassembled WGS sequence"/>
</dbReference>
<evidence type="ECO:0000256" key="4">
    <source>
        <dbReference type="ARBA" id="ARBA00023180"/>
    </source>
</evidence>
<gene>
    <name evidence="9" type="ORF">NE237_020413</name>
</gene>
<dbReference type="Pfam" id="PF14368">
    <property type="entry name" value="LTP_2"/>
    <property type="match status" value="1"/>
</dbReference>
<organism evidence="9 10">
    <name type="scientific">Protea cynaroides</name>
    <dbReference type="NCBI Taxonomy" id="273540"/>
    <lineage>
        <taxon>Eukaryota</taxon>
        <taxon>Viridiplantae</taxon>
        <taxon>Streptophyta</taxon>
        <taxon>Embryophyta</taxon>
        <taxon>Tracheophyta</taxon>
        <taxon>Spermatophyta</taxon>
        <taxon>Magnoliopsida</taxon>
        <taxon>Proteales</taxon>
        <taxon>Proteaceae</taxon>
        <taxon>Protea</taxon>
    </lineage>
</organism>
<dbReference type="InterPro" id="IPR036312">
    <property type="entry name" value="Bifun_inhib/LTP/seed_sf"/>
</dbReference>
<feature type="region of interest" description="Disordered" evidence="5">
    <location>
        <begin position="121"/>
        <end position="146"/>
    </location>
</feature>
<keyword evidence="3" id="KW-1015">Disulfide bond</keyword>
<evidence type="ECO:0000313" key="10">
    <source>
        <dbReference type="Proteomes" id="UP001141806"/>
    </source>
</evidence>
<feature type="domain" description="Bifunctional inhibitor/plant lipid transfer protein/seed storage helical" evidence="8">
    <location>
        <begin position="36"/>
        <end position="111"/>
    </location>
</feature>
<dbReference type="PANTHER" id="PTHR33044">
    <property type="entry name" value="BIFUNCTIONAL INHIBITOR/LIPID-TRANSFER PROTEIN/SEED STORAGE 2S ALBUMIN SUPERFAMILY PROTEIN-RELATED"/>
    <property type="match status" value="1"/>
</dbReference>
<keyword evidence="6" id="KW-0812">Transmembrane</keyword>